<evidence type="ECO:0000313" key="2">
    <source>
        <dbReference type="EMBL" id="PAV56417.1"/>
    </source>
</evidence>
<gene>
    <name evidence="2" type="ORF">WR25_18119</name>
</gene>
<reference evidence="2 3" key="1">
    <citation type="journal article" date="2017" name="Curr. Biol.">
        <title>Genome architecture and evolution of a unichromosomal asexual nematode.</title>
        <authorList>
            <person name="Fradin H."/>
            <person name="Zegar C."/>
            <person name="Gutwein M."/>
            <person name="Lucas J."/>
            <person name="Kovtun M."/>
            <person name="Corcoran D."/>
            <person name="Baugh L.R."/>
            <person name="Kiontke K."/>
            <person name="Gunsalus K."/>
            <person name="Fitch D.H."/>
            <person name="Piano F."/>
        </authorList>
    </citation>
    <scope>NUCLEOTIDE SEQUENCE [LARGE SCALE GENOMIC DNA]</scope>
    <source>
        <strain evidence="2">PF1309</strain>
    </source>
</reference>
<protein>
    <submittedName>
        <fullName evidence="2">Uncharacterized protein</fullName>
    </submittedName>
</protein>
<organism evidence="2 3">
    <name type="scientific">Diploscapter pachys</name>
    <dbReference type="NCBI Taxonomy" id="2018661"/>
    <lineage>
        <taxon>Eukaryota</taxon>
        <taxon>Metazoa</taxon>
        <taxon>Ecdysozoa</taxon>
        <taxon>Nematoda</taxon>
        <taxon>Chromadorea</taxon>
        <taxon>Rhabditida</taxon>
        <taxon>Rhabditina</taxon>
        <taxon>Rhabditomorpha</taxon>
        <taxon>Rhabditoidea</taxon>
        <taxon>Rhabditidae</taxon>
        <taxon>Diploscapter</taxon>
    </lineage>
</organism>
<feature type="transmembrane region" description="Helical" evidence="1">
    <location>
        <begin position="31"/>
        <end position="55"/>
    </location>
</feature>
<keyword evidence="1" id="KW-0472">Membrane</keyword>
<keyword evidence="3" id="KW-1185">Reference proteome</keyword>
<evidence type="ECO:0000313" key="3">
    <source>
        <dbReference type="Proteomes" id="UP000218231"/>
    </source>
</evidence>
<comment type="caution">
    <text evidence="2">The sequence shown here is derived from an EMBL/GenBank/DDBJ whole genome shotgun (WGS) entry which is preliminary data.</text>
</comment>
<evidence type="ECO:0000256" key="1">
    <source>
        <dbReference type="SAM" id="Phobius"/>
    </source>
</evidence>
<sequence>MSIIVAANNSSDILIQTPTQNITIVDYDPSAFFYLLSSFCLPELLLNLVCIYCILYKSSGLHSSYRLCLLQLQISMVVYDLGCLAGGPLIFFVTADQQTVELQTAHFSRTSQESRYLLWQCTYNYHH</sequence>
<name>A0A2A2J434_9BILA</name>
<dbReference type="AlphaFoldDB" id="A0A2A2J434"/>
<dbReference type="EMBL" id="LIAE01010704">
    <property type="protein sequence ID" value="PAV56417.1"/>
    <property type="molecule type" value="Genomic_DNA"/>
</dbReference>
<proteinExistence type="predicted"/>
<accession>A0A2A2J434</accession>
<feature type="transmembrane region" description="Helical" evidence="1">
    <location>
        <begin position="67"/>
        <end position="93"/>
    </location>
</feature>
<keyword evidence="1" id="KW-0812">Transmembrane</keyword>
<dbReference type="Proteomes" id="UP000218231">
    <property type="component" value="Unassembled WGS sequence"/>
</dbReference>
<keyword evidence="1" id="KW-1133">Transmembrane helix</keyword>